<dbReference type="EMBL" id="FOIM01000004">
    <property type="protein sequence ID" value="SET28520.1"/>
    <property type="molecule type" value="Genomic_DNA"/>
</dbReference>
<evidence type="ECO:0000259" key="2">
    <source>
        <dbReference type="Pfam" id="PF02518"/>
    </source>
</evidence>
<dbReference type="AlphaFoldDB" id="A0A1I0D8B7"/>
<feature type="transmembrane region" description="Helical" evidence="1">
    <location>
        <begin position="371"/>
        <end position="389"/>
    </location>
</feature>
<evidence type="ECO:0000256" key="1">
    <source>
        <dbReference type="SAM" id="Phobius"/>
    </source>
</evidence>
<dbReference type="GO" id="GO:0016020">
    <property type="term" value="C:membrane"/>
    <property type="evidence" value="ECO:0007669"/>
    <property type="project" value="InterPro"/>
</dbReference>
<evidence type="ECO:0000313" key="5">
    <source>
        <dbReference type="Proteomes" id="UP000198508"/>
    </source>
</evidence>
<evidence type="ECO:0000259" key="3">
    <source>
        <dbReference type="Pfam" id="PF06580"/>
    </source>
</evidence>
<feature type="transmembrane region" description="Helical" evidence="1">
    <location>
        <begin position="243"/>
        <end position="265"/>
    </location>
</feature>
<keyword evidence="5" id="KW-1185">Reference proteome</keyword>
<dbReference type="GO" id="GO:0000155">
    <property type="term" value="F:phosphorelay sensor kinase activity"/>
    <property type="evidence" value="ECO:0007669"/>
    <property type="project" value="InterPro"/>
</dbReference>
<keyword evidence="1" id="KW-0812">Transmembrane</keyword>
<dbReference type="Pfam" id="PF02518">
    <property type="entry name" value="HATPase_c"/>
    <property type="match status" value="1"/>
</dbReference>
<dbReference type="PANTHER" id="PTHR34220:SF7">
    <property type="entry name" value="SENSOR HISTIDINE KINASE YPDA"/>
    <property type="match status" value="1"/>
</dbReference>
<dbReference type="InterPro" id="IPR003594">
    <property type="entry name" value="HATPase_dom"/>
</dbReference>
<organism evidence="4 5">
    <name type="scientific">Enterocloster lavalensis</name>
    <dbReference type="NCBI Taxonomy" id="460384"/>
    <lineage>
        <taxon>Bacteria</taxon>
        <taxon>Bacillati</taxon>
        <taxon>Bacillota</taxon>
        <taxon>Clostridia</taxon>
        <taxon>Lachnospirales</taxon>
        <taxon>Lachnospiraceae</taxon>
        <taxon>Enterocloster</taxon>
    </lineage>
</organism>
<dbReference type="Gene3D" id="3.30.565.10">
    <property type="entry name" value="Histidine kinase-like ATPase, C-terminal domain"/>
    <property type="match status" value="1"/>
</dbReference>
<keyword evidence="1" id="KW-0472">Membrane</keyword>
<feature type="transmembrane region" description="Helical" evidence="1">
    <location>
        <begin position="308"/>
        <end position="326"/>
    </location>
</feature>
<keyword evidence="1" id="KW-1133">Transmembrane helix</keyword>
<sequence>MFNEENRENRTAYILFLTAAMLAFVILLWSGNLRFEARTESLVDGPSPVNFSEGWTLTQEGVETGIISMPHKSGAAPNVPVTMSKKLPDTGFDDYAICFHTAFSSVEVRVGDRLLYRYNSDGMRPSGKATPNHWNMVQIPPDCAGQTIAVTLRSPYRVSSGVLSPIWLGAPLKLTSYLLRQYIPQMMVCGVFMILGLAIFVSSFYLRSLLEDVCTVRCLGIFVVLASLWMVNEVEFPGFIWDFGYTMTMARYILSMICPLPYLFYLMHRFPREYQPALRRLSYMFSANFFILNILHLTNVVDFMETAWVTHTCYAVMFLALLLIIVKRFRRERPLDAYFKLECAGMALMAVSLGAEIVLYYQMDYMRNGNYLRSGLFGYIACLFAALLMDTRHKREETARIGRELQDSRLRLMISQIQPHFIYNTLSSIRTLIKLDPDRAYNLVYDFSKYLRANIDSIGQGGMIPFAQELEHIRNYCNIEKVRFGDKLALVYEIGPDGFEVPPLTVQPLVENAIKHGIRGKNGDGTVKVSTLEDEHSYMVEVLDDGAGFDPAAGVPKTSAGLENIRLRLQEIAGACLEINSIPGKGTRAIVRIPKQG</sequence>
<gene>
    <name evidence="4" type="ORF">SAMN05216313_10452</name>
</gene>
<feature type="transmembrane region" description="Helical" evidence="1">
    <location>
        <begin position="182"/>
        <end position="206"/>
    </location>
</feature>
<dbReference type="InterPro" id="IPR036890">
    <property type="entry name" value="HATPase_C_sf"/>
</dbReference>
<dbReference type="Proteomes" id="UP000198508">
    <property type="component" value="Unassembled WGS sequence"/>
</dbReference>
<keyword evidence="4" id="KW-0418">Kinase</keyword>
<name>A0A1I0D8B7_9FIRM</name>
<feature type="transmembrane region" description="Helical" evidence="1">
    <location>
        <begin position="213"/>
        <end position="231"/>
    </location>
</feature>
<feature type="domain" description="Signal transduction histidine kinase internal region" evidence="3">
    <location>
        <begin position="409"/>
        <end position="488"/>
    </location>
</feature>
<keyword evidence="4" id="KW-0808">Transferase</keyword>
<feature type="domain" description="Histidine kinase/HSP90-like ATPase" evidence="2">
    <location>
        <begin position="506"/>
        <end position="596"/>
    </location>
</feature>
<proteinExistence type="predicted"/>
<feature type="transmembrane region" description="Helical" evidence="1">
    <location>
        <begin position="12"/>
        <end position="31"/>
    </location>
</feature>
<dbReference type="InterPro" id="IPR050640">
    <property type="entry name" value="Bact_2-comp_sensor_kinase"/>
</dbReference>
<dbReference type="PANTHER" id="PTHR34220">
    <property type="entry name" value="SENSOR HISTIDINE KINASE YPDA"/>
    <property type="match status" value="1"/>
</dbReference>
<feature type="transmembrane region" description="Helical" evidence="1">
    <location>
        <begin position="277"/>
        <end position="296"/>
    </location>
</feature>
<accession>A0A1I0D8B7</accession>
<dbReference type="SUPFAM" id="SSF55874">
    <property type="entry name" value="ATPase domain of HSP90 chaperone/DNA topoisomerase II/histidine kinase"/>
    <property type="match status" value="1"/>
</dbReference>
<reference evidence="5" key="1">
    <citation type="submission" date="2016-10" db="EMBL/GenBank/DDBJ databases">
        <authorList>
            <person name="Varghese N."/>
            <person name="Submissions S."/>
        </authorList>
    </citation>
    <scope>NUCLEOTIDE SEQUENCE [LARGE SCALE GENOMIC DNA]</scope>
    <source>
        <strain evidence="5">NLAE-zl-G277</strain>
    </source>
</reference>
<dbReference type="InterPro" id="IPR010559">
    <property type="entry name" value="Sig_transdc_His_kin_internal"/>
</dbReference>
<protein>
    <submittedName>
        <fullName evidence="4">Histidine kinase</fullName>
    </submittedName>
</protein>
<dbReference type="Pfam" id="PF06580">
    <property type="entry name" value="His_kinase"/>
    <property type="match status" value="1"/>
</dbReference>
<dbReference type="STRING" id="460384.SAMN05216313_10452"/>
<evidence type="ECO:0000313" key="4">
    <source>
        <dbReference type="EMBL" id="SET28520.1"/>
    </source>
</evidence>
<feature type="transmembrane region" description="Helical" evidence="1">
    <location>
        <begin position="338"/>
        <end position="359"/>
    </location>
</feature>
<dbReference type="RefSeq" id="WP_092361248.1">
    <property type="nucleotide sequence ID" value="NZ_DAINWJ010000518.1"/>
</dbReference>